<evidence type="ECO:0000313" key="4">
    <source>
        <dbReference type="Proteomes" id="UP000494109"/>
    </source>
</evidence>
<feature type="transmembrane region" description="Helical" evidence="1">
    <location>
        <begin position="77"/>
        <end position="100"/>
    </location>
</feature>
<dbReference type="AlphaFoldDB" id="A0A6P2Y4M1"/>
<organism evidence="3 4">
    <name type="scientific">Burkholderia contaminans</name>
    <dbReference type="NCBI Taxonomy" id="488447"/>
    <lineage>
        <taxon>Bacteria</taxon>
        <taxon>Pseudomonadati</taxon>
        <taxon>Pseudomonadota</taxon>
        <taxon>Betaproteobacteria</taxon>
        <taxon>Burkholderiales</taxon>
        <taxon>Burkholderiaceae</taxon>
        <taxon>Burkholderia</taxon>
        <taxon>Burkholderia cepacia complex</taxon>
    </lineage>
</organism>
<gene>
    <name evidence="3" type="ORF">BCO71033_02736</name>
</gene>
<dbReference type="Proteomes" id="UP000494109">
    <property type="component" value="Unassembled WGS sequence"/>
</dbReference>
<keyword evidence="1" id="KW-1133">Transmembrane helix</keyword>
<feature type="transmembrane region" description="Helical" evidence="1">
    <location>
        <begin position="168"/>
        <end position="189"/>
    </location>
</feature>
<evidence type="ECO:0000313" key="3">
    <source>
        <dbReference type="EMBL" id="VWD15166.1"/>
    </source>
</evidence>
<dbReference type="RefSeq" id="WP_174945100.1">
    <property type="nucleotide sequence ID" value="NZ_CABVQS010000010.1"/>
</dbReference>
<accession>A0A6P2Y4M1</accession>
<keyword evidence="1" id="KW-0812">Transmembrane</keyword>
<sequence>MKNRNAVVYVVAWVTIIAVAIIDFLWAKYIGLIIGAGWPYRYAGEMCTVFCFVIALICIATLQRYRKLTHALRCKEFASAIFCMITIIAWAQAMAITSYIGVGLNNVDIADTLVRFDSAIGFDWLGVYHWVSSHHILRIIFIYAYWSAFPQLILVPFFLAIVRELDNIIEFLVILFISSFVLLLIAIPFPAESAFLHFGITDPGTVSSVQDYVLLRSGAMPVINPYAVQGLVSMPSYHTMLAIFFAYSVRHVRFVFPAAVILNVVMIASTITVGGHYLADVLAGIACGFAVIWAVRLGLQRQFGKRGAAGYQAPSADAGGSSASAQ</sequence>
<evidence type="ECO:0000259" key="2">
    <source>
        <dbReference type="Pfam" id="PF14378"/>
    </source>
</evidence>
<dbReference type="InterPro" id="IPR026841">
    <property type="entry name" value="Aur1/Ipt1"/>
</dbReference>
<keyword evidence="1" id="KW-0472">Membrane</keyword>
<name>A0A6P2Y4M1_9BURK</name>
<evidence type="ECO:0000256" key="1">
    <source>
        <dbReference type="SAM" id="Phobius"/>
    </source>
</evidence>
<dbReference type="GO" id="GO:0016020">
    <property type="term" value="C:membrane"/>
    <property type="evidence" value="ECO:0007669"/>
    <property type="project" value="UniProtKB-SubCell"/>
</dbReference>
<dbReference type="Pfam" id="PF14378">
    <property type="entry name" value="PAP2_3"/>
    <property type="match status" value="1"/>
</dbReference>
<feature type="transmembrane region" description="Helical" evidence="1">
    <location>
        <begin position="136"/>
        <end position="161"/>
    </location>
</feature>
<dbReference type="EMBL" id="CABVQS010000010">
    <property type="protein sequence ID" value="VWD15166.1"/>
    <property type="molecule type" value="Genomic_DNA"/>
</dbReference>
<proteinExistence type="predicted"/>
<feature type="transmembrane region" description="Helical" evidence="1">
    <location>
        <begin position="281"/>
        <end position="299"/>
    </location>
</feature>
<protein>
    <submittedName>
        <fullName evidence="3">PAP2 family protein</fullName>
    </submittedName>
</protein>
<feature type="transmembrane region" description="Helical" evidence="1">
    <location>
        <begin position="7"/>
        <end position="30"/>
    </location>
</feature>
<reference evidence="3 4" key="1">
    <citation type="submission" date="2019-09" db="EMBL/GenBank/DDBJ databases">
        <authorList>
            <person name="Depoorter E."/>
        </authorList>
    </citation>
    <scope>NUCLEOTIDE SEQUENCE [LARGE SCALE GENOMIC DNA]</scope>
    <source>
        <strain evidence="3">R-71033</strain>
    </source>
</reference>
<feature type="transmembrane region" description="Helical" evidence="1">
    <location>
        <begin position="42"/>
        <end position="65"/>
    </location>
</feature>
<feature type="transmembrane region" description="Helical" evidence="1">
    <location>
        <begin position="226"/>
        <end position="247"/>
    </location>
</feature>
<feature type="domain" description="Inositolphosphotransferase Aur1/Ipt1" evidence="2">
    <location>
        <begin position="112"/>
        <end position="293"/>
    </location>
</feature>
<feature type="transmembrane region" description="Helical" evidence="1">
    <location>
        <begin position="254"/>
        <end position="275"/>
    </location>
</feature>